<dbReference type="Pfam" id="PF00448">
    <property type="entry name" value="SRP54"/>
    <property type="match status" value="1"/>
</dbReference>
<feature type="non-terminal residue" evidence="13">
    <location>
        <position position="1"/>
    </location>
</feature>
<dbReference type="FunFam" id="3.40.50.300:FF:000022">
    <property type="entry name" value="Signal recognition particle 54 kDa subunit"/>
    <property type="match status" value="1"/>
</dbReference>
<organism evidence="13 14">
    <name type="scientific">Balaeniceps rex</name>
    <name type="common">Shoebill</name>
    <dbReference type="NCBI Taxonomy" id="33584"/>
    <lineage>
        <taxon>Eukaryota</taxon>
        <taxon>Metazoa</taxon>
        <taxon>Chordata</taxon>
        <taxon>Craniata</taxon>
        <taxon>Vertebrata</taxon>
        <taxon>Euteleostomi</taxon>
        <taxon>Archelosauria</taxon>
        <taxon>Archosauria</taxon>
        <taxon>Dinosauria</taxon>
        <taxon>Saurischia</taxon>
        <taxon>Theropoda</taxon>
        <taxon>Coelurosauria</taxon>
        <taxon>Aves</taxon>
        <taxon>Neognathae</taxon>
        <taxon>Neoaves</taxon>
        <taxon>Aequornithes</taxon>
        <taxon>Pelecaniformes</taxon>
        <taxon>Balaenicipitidae</taxon>
        <taxon>Balaeniceps</taxon>
    </lineage>
</organism>
<dbReference type="SUPFAM" id="SSF52540">
    <property type="entry name" value="P-loop containing nucleoside triphosphate hydrolases"/>
    <property type="match status" value="1"/>
</dbReference>
<gene>
    <name evidence="13" type="primary">Srp54</name>
    <name evidence="13" type="ORF">BALREX_R09109</name>
</gene>
<dbReference type="GO" id="GO:0006616">
    <property type="term" value="P:SRP-dependent cotranslational protein targeting to membrane, translocation"/>
    <property type="evidence" value="ECO:0007669"/>
    <property type="project" value="TreeGrafter"/>
</dbReference>
<dbReference type="GO" id="GO:0030942">
    <property type="term" value="F:endoplasmic reticulum signal peptide binding"/>
    <property type="evidence" value="ECO:0007669"/>
    <property type="project" value="TreeGrafter"/>
</dbReference>
<evidence type="ECO:0000259" key="12">
    <source>
        <dbReference type="PROSITE" id="PS00300"/>
    </source>
</evidence>
<evidence type="ECO:0000256" key="7">
    <source>
        <dbReference type="ARBA" id="ARBA00023134"/>
    </source>
</evidence>
<comment type="caution">
    <text evidence="13">The sequence shown here is derived from an EMBL/GenBank/DDBJ whole genome shotgun (WGS) entry which is preliminary data.</text>
</comment>
<dbReference type="InterPro" id="IPR013822">
    <property type="entry name" value="Signal_recog_particl_SRP54_hlx"/>
</dbReference>
<dbReference type="Gene3D" id="1.20.120.140">
    <property type="entry name" value="Signal recognition particle SRP54, nucleotide-binding domain"/>
    <property type="match status" value="1"/>
</dbReference>
<keyword evidence="5" id="KW-0378">Hydrolase</keyword>
<dbReference type="GO" id="GO:0005786">
    <property type="term" value="C:signal recognition particle, endoplasmic reticulum targeting"/>
    <property type="evidence" value="ECO:0007669"/>
    <property type="project" value="UniProtKB-UniRule"/>
</dbReference>
<dbReference type="SMART" id="SM00962">
    <property type="entry name" value="SRP54"/>
    <property type="match status" value="1"/>
</dbReference>
<dbReference type="InterPro" id="IPR006325">
    <property type="entry name" value="SRP54_euk"/>
</dbReference>
<evidence type="ECO:0000256" key="1">
    <source>
        <dbReference type="ARBA" id="ARBA00004496"/>
    </source>
</evidence>
<evidence type="ECO:0000256" key="10">
    <source>
        <dbReference type="ARBA" id="ARBA00048157"/>
    </source>
</evidence>
<evidence type="ECO:0000256" key="11">
    <source>
        <dbReference type="RuleBase" id="RU364034"/>
    </source>
</evidence>
<dbReference type="InterPro" id="IPR027417">
    <property type="entry name" value="P-loop_NTPase"/>
</dbReference>
<comment type="subcellular location">
    <subcellularLocation>
        <location evidence="1 11">Cytoplasm</location>
    </subcellularLocation>
</comment>
<sequence>MVLADLGRKITSALRSLSNATIINEEVLNAMLKEVCTALLEADVNIKLVKQLRENVKSAIDLEEMASGLNKRKMIQHAVFKELVKLVDPGVKAWTPTKGKQNIIMFVGLQGSGKTTTCSKLAYFYQRKGWKTCLICADTYRAGAFDQLKQNATKARIPFYGSYTEMDPVIIASEGVEKFKNENFEIIIVDTSGRHKQEDSLFEEMLQQPDNIVYVMDASIGQACEAQAKAFKDKVDVASVIVTKLDGHAKGGGALSAVAATKSPIIFIGTGEHIDDFEPFKTQPFISKLLGMGDIEGLIDKVNELKLDDNEALIEKLKHAVTDLMSVTEWIFLSHAVIAELDSTDGAKVFSKQPGRIQRVARGSGVSTRDVQELLTQYTKFAQMPHTLIHFLRIGSFFFLGGDMSKNVNPSQLAKLNQQMAKMMDPRVLHHMGGMAGLQSMMRQFQQGAAGNMKGMMGFNN</sequence>
<dbReference type="GO" id="GO:0005525">
    <property type="term" value="F:GTP binding"/>
    <property type="evidence" value="ECO:0007669"/>
    <property type="project" value="UniProtKB-UniRule"/>
</dbReference>
<dbReference type="SUPFAM" id="SSF47364">
    <property type="entry name" value="Domain of the SRP/SRP receptor G-proteins"/>
    <property type="match status" value="1"/>
</dbReference>
<comment type="function">
    <text evidence="11">Component of the signal recognition particle (SRP) complex, a ribonucleoprotein complex that mediates the cotranslational targeting of secretory and membrane proteins to the endoplasmic reticulum (ER).</text>
</comment>
<dbReference type="Pfam" id="PF02881">
    <property type="entry name" value="SRP54_N"/>
    <property type="match status" value="1"/>
</dbReference>
<dbReference type="EMBL" id="VYZW01023831">
    <property type="protein sequence ID" value="NXS43071.1"/>
    <property type="molecule type" value="Genomic_DNA"/>
</dbReference>
<keyword evidence="3 11" id="KW-0963">Cytoplasm</keyword>
<dbReference type="InterPro" id="IPR036225">
    <property type="entry name" value="SRP/SRP_N"/>
</dbReference>
<evidence type="ECO:0000256" key="6">
    <source>
        <dbReference type="ARBA" id="ARBA00022884"/>
    </source>
</evidence>
<dbReference type="InterPro" id="IPR003593">
    <property type="entry name" value="AAA+_ATPase"/>
</dbReference>
<evidence type="ECO:0000256" key="2">
    <source>
        <dbReference type="ARBA" id="ARBA00005450"/>
    </source>
</evidence>
<dbReference type="InterPro" id="IPR022941">
    <property type="entry name" value="SRP54"/>
</dbReference>
<evidence type="ECO:0000313" key="13">
    <source>
        <dbReference type="EMBL" id="NXS43071.1"/>
    </source>
</evidence>
<comment type="catalytic activity">
    <reaction evidence="10">
        <text>GTP + H2O = GDP + phosphate + H(+)</text>
        <dbReference type="Rhea" id="RHEA:19669"/>
        <dbReference type="ChEBI" id="CHEBI:15377"/>
        <dbReference type="ChEBI" id="CHEBI:15378"/>
        <dbReference type="ChEBI" id="CHEBI:37565"/>
        <dbReference type="ChEBI" id="CHEBI:43474"/>
        <dbReference type="ChEBI" id="CHEBI:58189"/>
        <dbReference type="EC" id="3.6.5.4"/>
    </reaction>
    <physiologicalReaction direction="left-to-right" evidence="10">
        <dbReference type="Rhea" id="RHEA:19670"/>
    </physiologicalReaction>
</comment>
<dbReference type="GO" id="GO:0003924">
    <property type="term" value="F:GTPase activity"/>
    <property type="evidence" value="ECO:0007669"/>
    <property type="project" value="UniProtKB-UniRule"/>
</dbReference>
<dbReference type="AlphaFoldDB" id="A0A7L2UCM3"/>
<feature type="domain" description="SRP54-type proteins GTP-binding" evidence="12">
    <location>
        <begin position="264"/>
        <end position="277"/>
    </location>
</feature>
<dbReference type="OrthoDB" id="10250817at2759"/>
<dbReference type="SMART" id="SM00382">
    <property type="entry name" value="AAA"/>
    <property type="match status" value="1"/>
</dbReference>
<keyword evidence="14" id="KW-1185">Reference proteome</keyword>
<name>A0A7L2UCM3_BALRX</name>
<evidence type="ECO:0000256" key="4">
    <source>
        <dbReference type="ARBA" id="ARBA00022741"/>
    </source>
</evidence>
<comment type="domain">
    <text evidence="11">The NG domain, also named G domain, is a special guanosine triphosphatase (GTPase) domain, which binds GTP and forms a guanosine 5'-triphosphate (GTP)-dependent complex with a homologous NG domain in the SRP receptor subunit SRPRA. The two NG domains undergo cooperative rearrangements upon their assembly, which culminate in the reciprocal activation of the GTPase activity of one another. SRP receptor compaction upon binding with cargo-loaded SRP and GTPase rearrangement drive SRP-mediated cotranslational protein translocation into the ER.</text>
</comment>
<dbReference type="PANTHER" id="PTHR11564:SF5">
    <property type="entry name" value="SIGNAL RECOGNITION PARTICLE SUBUNIT SRP54"/>
    <property type="match status" value="1"/>
</dbReference>
<dbReference type="SMART" id="SM00963">
    <property type="entry name" value="SRP54_N"/>
    <property type="match status" value="1"/>
</dbReference>
<keyword evidence="6 11" id="KW-0694">RNA-binding</keyword>
<evidence type="ECO:0000256" key="8">
    <source>
        <dbReference type="ARBA" id="ARBA00023135"/>
    </source>
</evidence>
<dbReference type="InterPro" id="IPR000897">
    <property type="entry name" value="SRP54_GTPase_dom"/>
</dbReference>
<accession>A0A7L2UCM3</accession>
<dbReference type="GO" id="GO:0005783">
    <property type="term" value="C:endoplasmic reticulum"/>
    <property type="evidence" value="ECO:0007669"/>
    <property type="project" value="UniProtKB-SubCell"/>
</dbReference>
<keyword evidence="4 11" id="KW-0547">Nucleotide-binding</keyword>
<dbReference type="InterPro" id="IPR036891">
    <property type="entry name" value="Signal_recog_part_SRP54_M_sf"/>
</dbReference>
<evidence type="ECO:0000313" key="14">
    <source>
        <dbReference type="Proteomes" id="UP000528411"/>
    </source>
</evidence>
<keyword evidence="8 11" id="KW-0733">Signal recognition particle</keyword>
<dbReference type="GO" id="GO:0008312">
    <property type="term" value="F:7S RNA binding"/>
    <property type="evidence" value="ECO:0007669"/>
    <property type="project" value="UniProtKB-UniRule"/>
</dbReference>
<comment type="similarity">
    <text evidence="2 11">Belongs to the GTP-binding SRP family. SRP54 subfamily.</text>
</comment>
<dbReference type="GO" id="GO:0005829">
    <property type="term" value="C:cytosol"/>
    <property type="evidence" value="ECO:0007669"/>
    <property type="project" value="TreeGrafter"/>
</dbReference>
<dbReference type="CDD" id="cd17875">
    <property type="entry name" value="SRP54_G"/>
    <property type="match status" value="1"/>
</dbReference>
<dbReference type="Gene3D" id="3.40.50.300">
    <property type="entry name" value="P-loop containing nucleotide triphosphate hydrolases"/>
    <property type="match status" value="1"/>
</dbReference>
<keyword evidence="7 11" id="KW-0342">GTP-binding</keyword>
<feature type="non-terminal residue" evidence="13">
    <location>
        <position position="461"/>
    </location>
</feature>
<proteinExistence type="inferred from homology"/>
<dbReference type="PANTHER" id="PTHR11564">
    <property type="entry name" value="SIGNAL RECOGNITION PARTICLE 54K PROTEIN SRP54"/>
    <property type="match status" value="1"/>
</dbReference>
<dbReference type="InterPro" id="IPR042101">
    <property type="entry name" value="SRP54_N_sf"/>
</dbReference>
<dbReference type="Gene3D" id="1.10.260.30">
    <property type="entry name" value="Signal recognition particle, SRP54 subunit, M-domain"/>
    <property type="match status" value="1"/>
</dbReference>
<keyword evidence="9 11" id="KW-0687">Ribonucleoprotein</keyword>
<evidence type="ECO:0000256" key="9">
    <source>
        <dbReference type="ARBA" id="ARBA00023274"/>
    </source>
</evidence>
<dbReference type="FunFam" id="1.20.120.140:FF:000003">
    <property type="entry name" value="Signal recognition particle 54 kDa protein"/>
    <property type="match status" value="1"/>
</dbReference>
<dbReference type="Proteomes" id="UP000528411">
    <property type="component" value="Unassembled WGS sequence"/>
</dbReference>
<evidence type="ECO:0000256" key="3">
    <source>
        <dbReference type="ARBA" id="ARBA00022490"/>
    </source>
</evidence>
<dbReference type="NCBIfam" id="TIGR01425">
    <property type="entry name" value="SRP54_euk"/>
    <property type="match status" value="1"/>
</dbReference>
<dbReference type="SUPFAM" id="SSF47446">
    <property type="entry name" value="Signal peptide-binding domain"/>
    <property type="match status" value="1"/>
</dbReference>
<dbReference type="PROSITE" id="PS00300">
    <property type="entry name" value="SRP54"/>
    <property type="match status" value="1"/>
</dbReference>
<evidence type="ECO:0000256" key="5">
    <source>
        <dbReference type="ARBA" id="ARBA00022801"/>
    </source>
</evidence>
<protein>
    <recommendedName>
        <fullName evidence="11">Signal recognition particle 54 kDa protein</fullName>
    </recommendedName>
</protein>
<comment type="domain">
    <text evidence="11">The M domain binds the 7SL RNA in presence of SRP19 and binds the signal sequence of presecretory proteins.</text>
</comment>
<reference evidence="13 14" key="1">
    <citation type="submission" date="2019-09" db="EMBL/GenBank/DDBJ databases">
        <title>Bird 10,000 Genomes (B10K) Project - Family phase.</title>
        <authorList>
            <person name="Zhang G."/>
        </authorList>
    </citation>
    <scope>NUCLEOTIDE SEQUENCE [LARGE SCALE GENOMIC DNA]</scope>
    <source>
        <strain evidence="13">B10K-DU-012-56</strain>
    </source>
</reference>